<comment type="similarity">
    <text evidence="1">Belongs to the SCO1/2 family.</text>
</comment>
<proteinExistence type="inferred from homology"/>
<protein>
    <submittedName>
        <fullName evidence="6">SCO family protein</fullName>
    </submittedName>
</protein>
<keyword evidence="4" id="KW-0472">Membrane</keyword>
<feature type="transmembrane region" description="Helical" evidence="4">
    <location>
        <begin position="264"/>
        <end position="282"/>
    </location>
</feature>
<name>A0A8J6Y693_9BACT</name>
<evidence type="ECO:0000313" key="7">
    <source>
        <dbReference type="Proteomes" id="UP000648239"/>
    </source>
</evidence>
<evidence type="ECO:0000256" key="1">
    <source>
        <dbReference type="ARBA" id="ARBA00010996"/>
    </source>
</evidence>
<feature type="binding site" evidence="2">
    <location>
        <position position="194"/>
    </location>
    <ligand>
        <name>Cu cation</name>
        <dbReference type="ChEBI" id="CHEBI:23378"/>
    </ligand>
</feature>
<gene>
    <name evidence="6" type="ORF">IFK94_07515</name>
</gene>
<sequence>MNALPQRPVVVAAALLLAVALSVSAAPAFNTGIKPPPVGGGSGQAEEQVGDLDAVGIDEHLDAQLPMDLMFRDETGAAVRFGDLFTADRPVILTLGYYRCPMLCSLVLNGLADSLKELDLNPGEHFDMVTVSIDPGDSHVLAGKKKQSYLRYYDREGAENSWAFLTGDEEPIRELAEAVGFRYEYLPDQDQYAHAAVIFVLTPEGRVSRYLYGVQYEPTTMRLGLVEASEGKIGTITDRFLLFCYHYDAAAGTYGPAAVKIMRLGGFVTLVALAFVVGFFWLRELRRKRTAVKEAAT</sequence>
<dbReference type="SUPFAM" id="SSF52833">
    <property type="entry name" value="Thioredoxin-like"/>
    <property type="match status" value="1"/>
</dbReference>
<reference evidence="6 7" key="1">
    <citation type="submission" date="2020-08" db="EMBL/GenBank/DDBJ databases">
        <title>Acidobacteriota in marine sediments use diverse sulfur dissimilation pathways.</title>
        <authorList>
            <person name="Wasmund K."/>
        </authorList>
    </citation>
    <scope>NUCLEOTIDE SEQUENCE [LARGE SCALE GENOMIC DNA]</scope>
    <source>
        <strain evidence="6">MAG AM4</strain>
    </source>
</reference>
<evidence type="ECO:0000256" key="4">
    <source>
        <dbReference type="SAM" id="Phobius"/>
    </source>
</evidence>
<keyword evidence="2" id="KW-0186">Copper</keyword>
<feature type="signal peptide" evidence="5">
    <location>
        <begin position="1"/>
        <end position="25"/>
    </location>
</feature>
<comment type="caution">
    <text evidence="6">The sequence shown here is derived from an EMBL/GenBank/DDBJ whole genome shotgun (WGS) entry which is preliminary data.</text>
</comment>
<keyword evidence="5" id="KW-0732">Signal</keyword>
<evidence type="ECO:0000313" key="6">
    <source>
        <dbReference type="EMBL" id="MBD3867955.1"/>
    </source>
</evidence>
<accession>A0A8J6Y693</accession>
<evidence type="ECO:0000256" key="2">
    <source>
        <dbReference type="PIRSR" id="PIRSR603782-1"/>
    </source>
</evidence>
<keyword evidence="4" id="KW-1133">Transmembrane helix</keyword>
<feature type="disulfide bond" description="Redox-active" evidence="3">
    <location>
        <begin position="100"/>
        <end position="104"/>
    </location>
</feature>
<keyword evidence="4" id="KW-0812">Transmembrane</keyword>
<feature type="binding site" evidence="2">
    <location>
        <position position="104"/>
    </location>
    <ligand>
        <name>Cu cation</name>
        <dbReference type="ChEBI" id="CHEBI:23378"/>
    </ligand>
</feature>
<feature type="chain" id="PRO_5035180603" evidence="5">
    <location>
        <begin position="26"/>
        <end position="297"/>
    </location>
</feature>
<feature type="binding site" evidence="2">
    <location>
        <position position="100"/>
    </location>
    <ligand>
        <name>Cu cation</name>
        <dbReference type="ChEBI" id="CHEBI:23378"/>
    </ligand>
</feature>
<evidence type="ECO:0000256" key="5">
    <source>
        <dbReference type="SAM" id="SignalP"/>
    </source>
</evidence>
<dbReference type="Gene3D" id="3.40.30.10">
    <property type="entry name" value="Glutaredoxin"/>
    <property type="match status" value="1"/>
</dbReference>
<dbReference type="EMBL" id="JACXWD010000019">
    <property type="protein sequence ID" value="MBD3867955.1"/>
    <property type="molecule type" value="Genomic_DNA"/>
</dbReference>
<dbReference type="Proteomes" id="UP000648239">
    <property type="component" value="Unassembled WGS sequence"/>
</dbReference>
<dbReference type="InterPro" id="IPR036249">
    <property type="entry name" value="Thioredoxin-like_sf"/>
</dbReference>
<dbReference type="PANTHER" id="PTHR12151:SF8">
    <property type="entry name" value="THIOREDOXIN DOMAIN-CONTAINING PROTEIN"/>
    <property type="match status" value="1"/>
</dbReference>
<keyword evidence="2" id="KW-0479">Metal-binding</keyword>
<evidence type="ECO:0000256" key="3">
    <source>
        <dbReference type="PIRSR" id="PIRSR603782-2"/>
    </source>
</evidence>
<dbReference type="Pfam" id="PF02630">
    <property type="entry name" value="SCO1-SenC"/>
    <property type="match status" value="1"/>
</dbReference>
<dbReference type="InterPro" id="IPR003782">
    <property type="entry name" value="SCO1/SenC"/>
</dbReference>
<organism evidence="6 7">
    <name type="scientific">Candidatus Polarisedimenticola svalbardensis</name>
    <dbReference type="NCBI Taxonomy" id="2886004"/>
    <lineage>
        <taxon>Bacteria</taxon>
        <taxon>Pseudomonadati</taxon>
        <taxon>Acidobacteriota</taxon>
        <taxon>Candidatus Polarisedimenticolia</taxon>
        <taxon>Candidatus Polarisedimenticolales</taxon>
        <taxon>Candidatus Polarisedimenticolaceae</taxon>
        <taxon>Candidatus Polarisedimenticola</taxon>
    </lineage>
</organism>
<dbReference type="GO" id="GO:0046872">
    <property type="term" value="F:metal ion binding"/>
    <property type="evidence" value="ECO:0007669"/>
    <property type="project" value="UniProtKB-KW"/>
</dbReference>
<keyword evidence="3" id="KW-1015">Disulfide bond</keyword>
<dbReference type="AlphaFoldDB" id="A0A8J6Y693"/>
<dbReference type="CDD" id="cd02968">
    <property type="entry name" value="SCO"/>
    <property type="match status" value="1"/>
</dbReference>
<dbReference type="PANTHER" id="PTHR12151">
    <property type="entry name" value="ELECTRON TRANSPORT PROTIN SCO1/SENC FAMILY MEMBER"/>
    <property type="match status" value="1"/>
</dbReference>